<protein>
    <submittedName>
        <fullName evidence="3">Uncharacterized protein</fullName>
    </submittedName>
</protein>
<feature type="transmembrane region" description="Helical" evidence="2">
    <location>
        <begin position="171"/>
        <end position="193"/>
    </location>
</feature>
<dbReference type="AlphaFoldDB" id="A0A1W0WND3"/>
<evidence type="ECO:0000313" key="3">
    <source>
        <dbReference type="EMBL" id="OQV16633.1"/>
    </source>
</evidence>
<feature type="region of interest" description="Disordered" evidence="1">
    <location>
        <begin position="254"/>
        <end position="286"/>
    </location>
</feature>
<proteinExistence type="predicted"/>
<keyword evidence="2" id="KW-1133">Transmembrane helix</keyword>
<dbReference type="EMBL" id="MTYJ01000072">
    <property type="protein sequence ID" value="OQV16633.1"/>
    <property type="molecule type" value="Genomic_DNA"/>
</dbReference>
<reference evidence="4" key="1">
    <citation type="submission" date="2017-01" db="EMBL/GenBank/DDBJ databases">
        <title>Comparative genomics of anhydrobiosis in the tardigrade Hypsibius dujardini.</title>
        <authorList>
            <person name="Yoshida Y."/>
            <person name="Koutsovoulos G."/>
            <person name="Laetsch D."/>
            <person name="Stevens L."/>
            <person name="Kumar S."/>
            <person name="Horikawa D."/>
            <person name="Ishino K."/>
            <person name="Komine S."/>
            <person name="Tomita M."/>
            <person name="Blaxter M."/>
            <person name="Arakawa K."/>
        </authorList>
    </citation>
    <scope>NUCLEOTIDE SEQUENCE [LARGE SCALE GENOMIC DNA]</scope>
    <source>
        <strain evidence="4">Z151</strain>
    </source>
</reference>
<name>A0A1W0WND3_HYPEX</name>
<keyword evidence="2" id="KW-0812">Transmembrane</keyword>
<keyword evidence="4" id="KW-1185">Reference proteome</keyword>
<feature type="transmembrane region" description="Helical" evidence="2">
    <location>
        <begin position="77"/>
        <end position="97"/>
    </location>
</feature>
<dbReference type="Proteomes" id="UP000192578">
    <property type="component" value="Unassembled WGS sequence"/>
</dbReference>
<keyword evidence="2" id="KW-0472">Membrane</keyword>
<comment type="caution">
    <text evidence="3">The sequence shown here is derived from an EMBL/GenBank/DDBJ whole genome shotgun (WGS) entry which is preliminary data.</text>
</comment>
<evidence type="ECO:0000256" key="1">
    <source>
        <dbReference type="SAM" id="MobiDB-lite"/>
    </source>
</evidence>
<gene>
    <name evidence="3" type="ORF">BV898_09302</name>
</gene>
<feature type="transmembrane region" description="Helical" evidence="2">
    <location>
        <begin position="51"/>
        <end position="71"/>
    </location>
</feature>
<sequence length="345" mass="36771">MTITLNSTGPTVRGIRTIYPGFRGGIQLHKRPKTGIQSAANWAPDRRNANILLVPAAVQIVIGGIEVLLVLALTEWLLVFIIASGWPIITGLLALLHECCCGRTTYRHLMGTTFQRRAYFAVLAVKVLLIAGGLLHAGALLTAVYVCATRPWTTESELHTRGLRDDETANVGAIAACLMVFGAISQMLTLMIIEDAVQEGRKSYAASKAGPSTEAPPPEAGFLDSGAHVLIMTVDPDVAVTEDDAATSLDLNAHSTAGTAGTDHSEPHGQTGLEATEVRDDLPPDYSTIGELMLSTQRQALLPQTGEVLGRCSLQTVTGSPPLEVEEDVLPRYSALSSPVFSRRV</sequence>
<accession>A0A1W0WND3</accession>
<evidence type="ECO:0000256" key="2">
    <source>
        <dbReference type="SAM" id="Phobius"/>
    </source>
</evidence>
<evidence type="ECO:0000313" key="4">
    <source>
        <dbReference type="Proteomes" id="UP000192578"/>
    </source>
</evidence>
<organism evidence="3 4">
    <name type="scientific">Hypsibius exemplaris</name>
    <name type="common">Freshwater tardigrade</name>
    <dbReference type="NCBI Taxonomy" id="2072580"/>
    <lineage>
        <taxon>Eukaryota</taxon>
        <taxon>Metazoa</taxon>
        <taxon>Ecdysozoa</taxon>
        <taxon>Tardigrada</taxon>
        <taxon>Eutardigrada</taxon>
        <taxon>Parachela</taxon>
        <taxon>Hypsibioidea</taxon>
        <taxon>Hypsibiidae</taxon>
        <taxon>Hypsibius</taxon>
    </lineage>
</organism>
<feature type="transmembrane region" description="Helical" evidence="2">
    <location>
        <begin position="118"/>
        <end position="146"/>
    </location>
</feature>